<feature type="binding site" evidence="9">
    <location>
        <position position="232"/>
    </location>
    <ligand>
        <name>Fe cation</name>
        <dbReference type="ChEBI" id="CHEBI:24875"/>
        <note>catalytic</note>
    </ligand>
</feature>
<gene>
    <name evidence="11" type="ORF">GOMPHAMPRED_005584</name>
</gene>
<organism evidence="11 12">
    <name type="scientific">Gomphillus americanus</name>
    <dbReference type="NCBI Taxonomy" id="1940652"/>
    <lineage>
        <taxon>Eukaryota</taxon>
        <taxon>Fungi</taxon>
        <taxon>Dikarya</taxon>
        <taxon>Ascomycota</taxon>
        <taxon>Pezizomycotina</taxon>
        <taxon>Lecanoromycetes</taxon>
        <taxon>OSLEUM clade</taxon>
        <taxon>Ostropomycetidae</taxon>
        <taxon>Ostropales</taxon>
        <taxon>Graphidaceae</taxon>
        <taxon>Gomphilloideae</taxon>
        <taxon>Gomphillus</taxon>
    </lineage>
</organism>
<protein>
    <recommendedName>
        <fullName evidence="2">mRNA N(6)-methyladenine demethylase</fullName>
        <ecNumber evidence="2">1.14.11.53</ecNumber>
    </recommendedName>
</protein>
<sequence length="335" mass="37834">MSSLDAHERPPEDLKAVFKYYQQLSLENLAADTCFIQGYSSSPGSASTLPKVVRLINTAKLHFGSETQDQQLQRQVLEWPDLPGLHFIPGLLSQETQLQLLSLLLHRDLANPQHQTNLHKHFILPYHLIEAGKSGEAKSFFSIDPALPELIHPHDPSIHKPFPFFQLLHKKLRWLTLGGQYDWTSKVYPDEQPPSFPSDVSNLVQKAFPEMRPQAAIVNVYSPGDTLALHRDVSEASENGLVSISIGCEAVFITGLRSENGLSKWRAFRLRSGDAIYMSGPSRYAWHGVAKILKDTCPDVIQSWPAGIEDDVYSVWKNWMAGKRINLNIRQMFDE</sequence>
<dbReference type="AlphaFoldDB" id="A0A8H3FT42"/>
<keyword evidence="5" id="KW-0560">Oxidoreductase</keyword>
<evidence type="ECO:0000313" key="11">
    <source>
        <dbReference type="EMBL" id="CAF9930139.1"/>
    </source>
</evidence>
<dbReference type="InterPro" id="IPR027450">
    <property type="entry name" value="AlkB-like"/>
</dbReference>
<dbReference type="SUPFAM" id="SSF51197">
    <property type="entry name" value="Clavaminate synthase-like"/>
    <property type="match status" value="1"/>
</dbReference>
<dbReference type="Gene3D" id="2.60.120.590">
    <property type="entry name" value="Alpha-ketoglutarate-dependent dioxygenase AlkB-like"/>
    <property type="match status" value="1"/>
</dbReference>
<comment type="similarity">
    <text evidence="1">Belongs to the alkB family.</text>
</comment>
<dbReference type="InterPro" id="IPR004574">
    <property type="entry name" value="Alkb"/>
</dbReference>
<dbReference type="PANTHER" id="PTHR16557:SF2">
    <property type="entry name" value="NUCLEIC ACID DIOXYGENASE ALKBH1"/>
    <property type="match status" value="1"/>
</dbReference>
<feature type="binding site" evidence="9">
    <location>
        <position position="230"/>
    </location>
    <ligand>
        <name>Fe cation</name>
        <dbReference type="ChEBI" id="CHEBI:24875"/>
        <note>catalytic</note>
    </ligand>
</feature>
<proteinExistence type="inferred from homology"/>
<dbReference type="PROSITE" id="PS51471">
    <property type="entry name" value="FE2OG_OXY"/>
    <property type="match status" value="1"/>
</dbReference>
<evidence type="ECO:0000256" key="1">
    <source>
        <dbReference type="ARBA" id="ARBA00007879"/>
    </source>
</evidence>
<evidence type="ECO:0000259" key="10">
    <source>
        <dbReference type="PROSITE" id="PS51471"/>
    </source>
</evidence>
<keyword evidence="4" id="KW-0223">Dioxygenase</keyword>
<evidence type="ECO:0000256" key="9">
    <source>
        <dbReference type="PIRSR" id="PIRSR604574-2"/>
    </source>
</evidence>
<dbReference type="FunFam" id="2.60.120.590:FF:000014">
    <property type="entry name" value="Oxidoreductase, 2OG-Fe(II) oxygenase family family"/>
    <property type="match status" value="1"/>
</dbReference>
<dbReference type="PROSITE" id="PS00019">
    <property type="entry name" value="ACTININ_1"/>
    <property type="match status" value="1"/>
</dbReference>
<dbReference type="InterPro" id="IPR005123">
    <property type="entry name" value="Oxoglu/Fe-dep_dioxygenase_dom"/>
</dbReference>
<evidence type="ECO:0000256" key="7">
    <source>
        <dbReference type="ARBA" id="ARBA00023026"/>
    </source>
</evidence>
<keyword evidence="6 9" id="KW-0408">Iron</keyword>
<evidence type="ECO:0000256" key="2">
    <source>
        <dbReference type="ARBA" id="ARBA00012931"/>
    </source>
</evidence>
<evidence type="ECO:0000256" key="6">
    <source>
        <dbReference type="ARBA" id="ARBA00023004"/>
    </source>
</evidence>
<dbReference type="OrthoDB" id="6614653at2759"/>
<dbReference type="GO" id="GO:1990931">
    <property type="term" value="F:mRNA N6-methyladenosine dioxygenase activity"/>
    <property type="evidence" value="ECO:0007669"/>
    <property type="project" value="UniProtKB-EC"/>
</dbReference>
<evidence type="ECO:0000256" key="4">
    <source>
        <dbReference type="ARBA" id="ARBA00022964"/>
    </source>
</evidence>
<dbReference type="GO" id="GO:0046872">
    <property type="term" value="F:metal ion binding"/>
    <property type="evidence" value="ECO:0007669"/>
    <property type="project" value="UniProtKB-KW"/>
</dbReference>
<comment type="cofactor">
    <cofactor evidence="9">
        <name>Fe(2+)</name>
        <dbReference type="ChEBI" id="CHEBI:29033"/>
    </cofactor>
    <text evidence="9">Binds 1 Fe(2+) ion per subunit.</text>
</comment>
<reference evidence="11" key="1">
    <citation type="submission" date="2021-03" db="EMBL/GenBank/DDBJ databases">
        <authorList>
            <person name="Tagirdzhanova G."/>
        </authorList>
    </citation>
    <scope>NUCLEOTIDE SEQUENCE</scope>
</reference>
<dbReference type="EMBL" id="CAJPDQ010000034">
    <property type="protein sequence ID" value="CAF9930139.1"/>
    <property type="molecule type" value="Genomic_DNA"/>
</dbReference>
<comment type="caution">
    <text evidence="11">The sequence shown here is derived from an EMBL/GenBank/DDBJ whole genome shotgun (WGS) entry which is preliminary data.</text>
</comment>
<dbReference type="GO" id="GO:0005634">
    <property type="term" value="C:nucleus"/>
    <property type="evidence" value="ECO:0007669"/>
    <property type="project" value="TreeGrafter"/>
</dbReference>
<feature type="domain" description="Fe2OG dioxygenase" evidence="10">
    <location>
        <begin position="212"/>
        <end position="333"/>
    </location>
</feature>
<name>A0A8H3FT42_9LECA</name>
<evidence type="ECO:0000256" key="8">
    <source>
        <dbReference type="ARBA" id="ARBA00047565"/>
    </source>
</evidence>
<dbReference type="EC" id="1.14.11.53" evidence="2"/>
<dbReference type="PANTHER" id="PTHR16557">
    <property type="entry name" value="ALKYLATED DNA REPAIR PROTEIN ALKB-RELATED"/>
    <property type="match status" value="1"/>
</dbReference>
<dbReference type="GO" id="GO:0005737">
    <property type="term" value="C:cytoplasm"/>
    <property type="evidence" value="ECO:0007669"/>
    <property type="project" value="TreeGrafter"/>
</dbReference>
<evidence type="ECO:0000256" key="3">
    <source>
        <dbReference type="ARBA" id="ARBA00022723"/>
    </source>
</evidence>
<accession>A0A8H3FT42</accession>
<evidence type="ECO:0000256" key="5">
    <source>
        <dbReference type="ARBA" id="ARBA00023002"/>
    </source>
</evidence>
<keyword evidence="12" id="KW-1185">Reference proteome</keyword>
<evidence type="ECO:0000313" key="12">
    <source>
        <dbReference type="Proteomes" id="UP000664169"/>
    </source>
</evidence>
<keyword evidence="3 9" id="KW-0479">Metal-binding</keyword>
<dbReference type="InterPro" id="IPR037151">
    <property type="entry name" value="AlkB-like_sf"/>
</dbReference>
<dbReference type="Pfam" id="PF13532">
    <property type="entry name" value="2OG-FeII_Oxy_2"/>
    <property type="match status" value="1"/>
</dbReference>
<comment type="catalytic activity">
    <reaction evidence="8">
        <text>an N(6)-methyladenosine in mRNA + 2-oxoglutarate + O2 = an adenosine in mRNA + formaldehyde + succinate + CO2</text>
        <dbReference type="Rhea" id="RHEA:49520"/>
        <dbReference type="Rhea" id="RHEA-COMP:12414"/>
        <dbReference type="Rhea" id="RHEA-COMP:12417"/>
        <dbReference type="ChEBI" id="CHEBI:15379"/>
        <dbReference type="ChEBI" id="CHEBI:16526"/>
        <dbReference type="ChEBI" id="CHEBI:16810"/>
        <dbReference type="ChEBI" id="CHEBI:16842"/>
        <dbReference type="ChEBI" id="CHEBI:30031"/>
        <dbReference type="ChEBI" id="CHEBI:74411"/>
        <dbReference type="ChEBI" id="CHEBI:74449"/>
        <dbReference type="EC" id="1.14.11.53"/>
    </reaction>
    <physiologicalReaction direction="left-to-right" evidence="8">
        <dbReference type="Rhea" id="RHEA:49521"/>
    </physiologicalReaction>
</comment>
<keyword evidence="7" id="KW-0843">Virulence</keyword>
<feature type="binding site" evidence="9">
    <location>
        <position position="287"/>
    </location>
    <ligand>
        <name>Fe cation</name>
        <dbReference type="ChEBI" id="CHEBI:24875"/>
        <note>catalytic</note>
    </ligand>
</feature>
<dbReference type="Proteomes" id="UP000664169">
    <property type="component" value="Unassembled WGS sequence"/>
</dbReference>
<dbReference type="InterPro" id="IPR001589">
    <property type="entry name" value="Actinin_actin-bd_CS"/>
</dbReference>